<dbReference type="InterPro" id="IPR000743">
    <property type="entry name" value="Glyco_hydro_28"/>
</dbReference>
<dbReference type="OrthoDB" id="9795222at2"/>
<organism evidence="5 6">
    <name type="scientific">Marivivens niveibacter</name>
    <dbReference type="NCBI Taxonomy" id="1930667"/>
    <lineage>
        <taxon>Bacteria</taxon>
        <taxon>Pseudomonadati</taxon>
        <taxon>Pseudomonadota</taxon>
        <taxon>Alphaproteobacteria</taxon>
        <taxon>Rhodobacterales</taxon>
        <taxon>Paracoccaceae</taxon>
        <taxon>Marivivens group</taxon>
        <taxon>Marivivens</taxon>
    </lineage>
</organism>
<dbReference type="Pfam" id="PF00295">
    <property type="entry name" value="Glyco_hydro_28"/>
    <property type="match status" value="1"/>
</dbReference>
<dbReference type="AlphaFoldDB" id="A0A251WWI6"/>
<sequence>MTQLRLTALSARTLAFCLPLKGAKYHLPAPMAWQLNDLHGQTDTVVTTVDGLEPDTEYQLSIGGDVLEFKTPACSGLVRIDDHGASAGGHDTADRAAANARAFTRAIAATPPGGTVEIPIGDWICGPVALRSDLTVLIRGNLIAPSDRAGWPKLPARSHTGRMLGSWEGLPETCFAAPIHAVGQRNITIAGPGQIDGGGSRGDWWTWPKETREDARRPRGIHLIDCSDVQLIGFAIDNAPSWTIHPQGCRNLTIAGLHISAPHDSPNTDGCNPEMCENVTFQGVRFSVGDDCIAIKSGKRGPLGESDHLAPTKNVSITHCLMERGHGGVVLGSEMSGDITDVTVSHCEMKGTDRGLRLKTRRGRGGRIDRITFQDVILDSVETAFSANAFYHCDADGHDDWVQSRDFAPISDRTPKICTITIQDVEIRQLSHAVGAFIGLPESPIGPISVQRVTIDSYAPDAVPTPPIMADHIRPMRHAGIAYEFANISAAQEIKIEDHGLSMTPERTTQ</sequence>
<dbReference type="InterPro" id="IPR012334">
    <property type="entry name" value="Pectin_lyas_fold"/>
</dbReference>
<keyword evidence="3 4" id="KW-0326">Glycosidase</keyword>
<dbReference type="InterPro" id="IPR006626">
    <property type="entry name" value="PbH1"/>
</dbReference>
<comment type="similarity">
    <text evidence="1 4">Belongs to the glycosyl hydrolase 28 family.</text>
</comment>
<dbReference type="PANTHER" id="PTHR31339:SF9">
    <property type="entry name" value="PLASMIN AND FIBRONECTIN-BINDING PROTEIN A"/>
    <property type="match status" value="1"/>
</dbReference>
<keyword evidence="2 4" id="KW-0378">Hydrolase</keyword>
<name>A0A251WWI6_9RHOB</name>
<dbReference type="RefSeq" id="WP_086452133.1">
    <property type="nucleotide sequence ID" value="NZ_MSPP01000005.1"/>
</dbReference>
<dbReference type="GO" id="GO:0005975">
    <property type="term" value="P:carbohydrate metabolic process"/>
    <property type="evidence" value="ECO:0007669"/>
    <property type="project" value="InterPro"/>
</dbReference>
<dbReference type="EMBL" id="MSPP01000005">
    <property type="protein sequence ID" value="OUD08434.1"/>
    <property type="molecule type" value="Genomic_DNA"/>
</dbReference>
<evidence type="ECO:0000256" key="4">
    <source>
        <dbReference type="RuleBase" id="RU361169"/>
    </source>
</evidence>
<accession>A0A251WWI6</accession>
<dbReference type="SUPFAM" id="SSF51126">
    <property type="entry name" value="Pectin lyase-like"/>
    <property type="match status" value="1"/>
</dbReference>
<evidence type="ECO:0000313" key="5">
    <source>
        <dbReference type="EMBL" id="OUD08434.1"/>
    </source>
</evidence>
<dbReference type="GO" id="GO:0004650">
    <property type="term" value="F:polygalacturonase activity"/>
    <property type="evidence" value="ECO:0007669"/>
    <property type="project" value="InterPro"/>
</dbReference>
<dbReference type="PROSITE" id="PS00502">
    <property type="entry name" value="POLYGALACTURONASE"/>
    <property type="match status" value="1"/>
</dbReference>
<dbReference type="InterPro" id="IPR051801">
    <property type="entry name" value="GH28_Enzymes"/>
</dbReference>
<proteinExistence type="inferred from homology"/>
<dbReference type="SMART" id="SM00710">
    <property type="entry name" value="PbH1"/>
    <property type="match status" value="3"/>
</dbReference>
<protein>
    <submittedName>
        <fullName evidence="5">Polygalacturonase</fullName>
    </submittedName>
</protein>
<gene>
    <name evidence="5" type="ORF">BVC71_13085</name>
</gene>
<evidence type="ECO:0000256" key="2">
    <source>
        <dbReference type="ARBA" id="ARBA00022801"/>
    </source>
</evidence>
<dbReference type="Gene3D" id="2.160.20.10">
    <property type="entry name" value="Single-stranded right-handed beta-helix, Pectin lyase-like"/>
    <property type="match status" value="1"/>
</dbReference>
<dbReference type="Proteomes" id="UP000194664">
    <property type="component" value="Unassembled WGS sequence"/>
</dbReference>
<dbReference type="InterPro" id="IPR011050">
    <property type="entry name" value="Pectin_lyase_fold/virulence"/>
</dbReference>
<keyword evidence="6" id="KW-1185">Reference proteome</keyword>
<comment type="caution">
    <text evidence="5">The sequence shown here is derived from an EMBL/GenBank/DDBJ whole genome shotgun (WGS) entry which is preliminary data.</text>
</comment>
<evidence type="ECO:0000313" key="6">
    <source>
        <dbReference type="Proteomes" id="UP000194664"/>
    </source>
</evidence>
<evidence type="ECO:0000256" key="3">
    <source>
        <dbReference type="ARBA" id="ARBA00023295"/>
    </source>
</evidence>
<evidence type="ECO:0000256" key="1">
    <source>
        <dbReference type="ARBA" id="ARBA00008834"/>
    </source>
</evidence>
<reference evidence="5 6" key="1">
    <citation type="submission" date="2016-12" db="EMBL/GenBank/DDBJ databases">
        <title>The draft genome sequence of HSLHS2.</title>
        <authorList>
            <person name="Hu D."/>
            <person name="Wang L."/>
            <person name="Shao Z."/>
        </authorList>
    </citation>
    <scope>NUCLEOTIDE SEQUENCE [LARGE SCALE GENOMIC DNA]</scope>
    <source>
        <strain evidence="5">MCCC 1A06712</strain>
    </source>
</reference>
<dbReference type="PANTHER" id="PTHR31339">
    <property type="entry name" value="PECTIN LYASE-RELATED"/>
    <property type="match status" value="1"/>
</dbReference>